<keyword evidence="4" id="KW-1185">Reference proteome</keyword>
<dbReference type="PANTHER" id="PTHR46268:SF6">
    <property type="entry name" value="UNIVERSAL STRESS PROTEIN UP12"/>
    <property type="match status" value="1"/>
</dbReference>
<comment type="similarity">
    <text evidence="1">Belongs to the universal stress protein A family.</text>
</comment>
<reference evidence="3 4" key="1">
    <citation type="submission" date="2019-05" db="EMBL/GenBank/DDBJ databases">
        <title>Marinobacter panjinensis sp. nov., a moderately halophilic bacterium isolated from sea tidal flat environment.</title>
        <authorList>
            <person name="Yang W."/>
            <person name="An M."/>
            <person name="He W."/>
            <person name="Luo X."/>
            <person name="Zhu L."/>
            <person name="Chen G."/>
            <person name="Zhang Y."/>
            <person name="Wang Y."/>
        </authorList>
    </citation>
    <scope>NUCLEOTIDE SEQUENCE [LARGE SCALE GENOMIC DNA]</scope>
    <source>
        <strain evidence="3 4">PJ-16</strain>
    </source>
</reference>
<dbReference type="SUPFAM" id="SSF52402">
    <property type="entry name" value="Adenine nucleotide alpha hydrolases-like"/>
    <property type="match status" value="1"/>
</dbReference>
<feature type="domain" description="UspA" evidence="2">
    <location>
        <begin position="8"/>
        <end position="144"/>
    </location>
</feature>
<evidence type="ECO:0000313" key="3">
    <source>
        <dbReference type="EMBL" id="TKV64280.1"/>
    </source>
</evidence>
<comment type="caution">
    <text evidence="3">The sequence shown here is derived from an EMBL/GenBank/DDBJ whole genome shotgun (WGS) entry which is preliminary data.</text>
</comment>
<dbReference type="PANTHER" id="PTHR46268">
    <property type="entry name" value="STRESS RESPONSE PROTEIN NHAX"/>
    <property type="match status" value="1"/>
</dbReference>
<protein>
    <submittedName>
        <fullName evidence="3">Universal stress protein</fullName>
    </submittedName>
</protein>
<dbReference type="OrthoDB" id="9777884at2"/>
<organism evidence="3 4">
    <name type="scientific">Marinobacter panjinensis</name>
    <dbReference type="NCBI Taxonomy" id="2576384"/>
    <lineage>
        <taxon>Bacteria</taxon>
        <taxon>Pseudomonadati</taxon>
        <taxon>Pseudomonadota</taxon>
        <taxon>Gammaproteobacteria</taxon>
        <taxon>Pseudomonadales</taxon>
        <taxon>Marinobacteraceae</taxon>
        <taxon>Marinobacter</taxon>
    </lineage>
</organism>
<dbReference type="Proteomes" id="UP000308488">
    <property type="component" value="Unassembled WGS sequence"/>
</dbReference>
<dbReference type="AlphaFoldDB" id="A0A4U6QTU5"/>
<dbReference type="CDD" id="cd00293">
    <property type="entry name" value="USP-like"/>
    <property type="match status" value="1"/>
</dbReference>
<dbReference type="Gene3D" id="3.40.50.620">
    <property type="entry name" value="HUPs"/>
    <property type="match status" value="1"/>
</dbReference>
<dbReference type="Pfam" id="PF00582">
    <property type="entry name" value="Usp"/>
    <property type="match status" value="1"/>
</dbReference>
<evidence type="ECO:0000256" key="1">
    <source>
        <dbReference type="ARBA" id="ARBA00008791"/>
    </source>
</evidence>
<dbReference type="InterPro" id="IPR006015">
    <property type="entry name" value="Universal_stress_UspA"/>
</dbReference>
<dbReference type="RefSeq" id="WP_137437643.1">
    <property type="nucleotide sequence ID" value="NZ_JANRHC010000003.1"/>
</dbReference>
<proteinExistence type="inferred from homology"/>
<gene>
    <name evidence="3" type="ORF">FDP08_17865</name>
</gene>
<dbReference type="InterPro" id="IPR014729">
    <property type="entry name" value="Rossmann-like_a/b/a_fold"/>
</dbReference>
<dbReference type="PRINTS" id="PR01438">
    <property type="entry name" value="UNVRSLSTRESS"/>
</dbReference>
<dbReference type="EMBL" id="SZYH01000002">
    <property type="protein sequence ID" value="TKV64280.1"/>
    <property type="molecule type" value="Genomic_DNA"/>
</dbReference>
<evidence type="ECO:0000313" key="4">
    <source>
        <dbReference type="Proteomes" id="UP000308488"/>
    </source>
</evidence>
<dbReference type="InterPro" id="IPR006016">
    <property type="entry name" value="UspA"/>
</dbReference>
<accession>A0A4U6QTU5</accession>
<evidence type="ECO:0000259" key="2">
    <source>
        <dbReference type="Pfam" id="PF00582"/>
    </source>
</evidence>
<name>A0A4U6QTU5_9GAMM</name>
<sequence length="150" mass="16038">MASDTSCIVVACDGSDQSLHAAKMAANLAKATGQSLKLLTVFPGSKVERLVISGVWPTELEEEAKDYGRKVFDAVKEAVSGIAEPTDEVLLKGEPAHEIIEYLQANPGTHLVMGRRGHSTVRSLTLGSISEKVVRHANGPVTVVSEQHQH</sequence>